<dbReference type="AlphaFoldDB" id="A0A7S0NKM1"/>
<dbReference type="InterPro" id="IPR035531">
    <property type="entry name" value="GTPBP1-like"/>
</dbReference>
<dbReference type="InterPro" id="IPR027417">
    <property type="entry name" value="P-loop_NTPase"/>
</dbReference>
<dbReference type="Gene3D" id="3.40.50.300">
    <property type="entry name" value="P-loop containing nucleotide triphosphate hydrolases"/>
    <property type="match status" value="1"/>
</dbReference>
<evidence type="ECO:0000256" key="3">
    <source>
        <dbReference type="ARBA" id="ARBA00022741"/>
    </source>
</evidence>
<dbReference type="Pfam" id="PF00009">
    <property type="entry name" value="GTP_EFTU"/>
    <property type="match status" value="1"/>
</dbReference>
<keyword evidence="6" id="KW-0342">GTP-binding</keyword>
<evidence type="ECO:0000256" key="6">
    <source>
        <dbReference type="ARBA" id="ARBA00023134"/>
    </source>
</evidence>
<dbReference type="PANTHER" id="PTHR43721:SF9">
    <property type="entry name" value="GTP-BINDING PROTEIN 1"/>
    <property type="match status" value="1"/>
</dbReference>
<dbReference type="EMBL" id="HBEQ01007549">
    <property type="protein sequence ID" value="CAD8518591.1"/>
    <property type="molecule type" value="Transcribed_RNA"/>
</dbReference>
<dbReference type="FunFam" id="3.40.50.300:FF:000091">
    <property type="entry name" value="Probable GTP-binding protein 1"/>
    <property type="match status" value="1"/>
</dbReference>
<evidence type="ECO:0000259" key="7">
    <source>
        <dbReference type="PROSITE" id="PS51722"/>
    </source>
</evidence>
<evidence type="ECO:0000256" key="4">
    <source>
        <dbReference type="ARBA" id="ARBA00022768"/>
    </source>
</evidence>
<proteinExistence type="inferred from homology"/>
<dbReference type="Gene3D" id="2.40.30.10">
    <property type="entry name" value="Translation factors"/>
    <property type="match status" value="2"/>
</dbReference>
<keyword evidence="5" id="KW-0648">Protein biosynthesis</keyword>
<keyword evidence="3" id="KW-0547">Nucleotide-binding</keyword>
<dbReference type="GO" id="GO:0005525">
    <property type="term" value="F:GTP binding"/>
    <property type="evidence" value="ECO:0007669"/>
    <property type="project" value="UniProtKB-KW"/>
</dbReference>
<dbReference type="CDD" id="cd04165">
    <property type="entry name" value="GTPBP1_like"/>
    <property type="match status" value="1"/>
</dbReference>
<reference evidence="8" key="1">
    <citation type="submission" date="2021-01" db="EMBL/GenBank/DDBJ databases">
        <authorList>
            <person name="Corre E."/>
            <person name="Pelletier E."/>
            <person name="Niang G."/>
            <person name="Scheremetjew M."/>
            <person name="Finn R."/>
            <person name="Kale V."/>
            <person name="Holt S."/>
            <person name="Cochrane G."/>
            <person name="Meng A."/>
            <person name="Brown T."/>
            <person name="Cohen L."/>
        </authorList>
    </citation>
    <scope>NUCLEOTIDE SEQUENCE</scope>
    <source>
        <strain evidence="8">CCMP1723</strain>
    </source>
</reference>
<dbReference type="CDD" id="cd03694">
    <property type="entry name" value="GTPBP_II"/>
    <property type="match status" value="1"/>
</dbReference>
<evidence type="ECO:0000256" key="5">
    <source>
        <dbReference type="ARBA" id="ARBA00022917"/>
    </source>
</evidence>
<dbReference type="InterPro" id="IPR000795">
    <property type="entry name" value="T_Tr_GTP-bd_dom"/>
</dbReference>
<dbReference type="InterPro" id="IPR004160">
    <property type="entry name" value="Transl_elong_EFTu/EF1A_C"/>
</dbReference>
<comment type="similarity">
    <text evidence="2">Belongs to the TRAFAC class translation factor GTPase superfamily. Classic translation factor GTPase family. EF-Tu/EF-1A subfamily.</text>
</comment>
<dbReference type="CDD" id="cd03708">
    <property type="entry name" value="GTPBP_III"/>
    <property type="match status" value="1"/>
</dbReference>
<dbReference type="InterPro" id="IPR009001">
    <property type="entry name" value="Transl_elong_EF1A/Init_IF2_C"/>
</dbReference>
<evidence type="ECO:0000256" key="1">
    <source>
        <dbReference type="ARBA" id="ARBA00003982"/>
    </source>
</evidence>
<gene>
    <name evidence="8" type="ORF">MCOM1403_LOCUS6017</name>
</gene>
<dbReference type="PANTHER" id="PTHR43721">
    <property type="entry name" value="ELONGATION FACTOR TU-RELATED"/>
    <property type="match status" value="1"/>
</dbReference>
<dbReference type="InterPro" id="IPR050055">
    <property type="entry name" value="EF-Tu_GTPase"/>
</dbReference>
<comment type="function">
    <text evidence="1">This protein promotes the GTP-dependent binding of aminoacyl-tRNA to the A-site of ribosomes during protein biosynthesis.</text>
</comment>
<accession>A0A7S0NKM1</accession>
<evidence type="ECO:0000256" key="2">
    <source>
        <dbReference type="ARBA" id="ARBA00007249"/>
    </source>
</evidence>
<dbReference type="SUPFAM" id="SSF52540">
    <property type="entry name" value="P-loop containing nucleoside triphosphate hydrolases"/>
    <property type="match status" value="1"/>
</dbReference>
<keyword evidence="4" id="KW-0251">Elongation factor</keyword>
<dbReference type="GO" id="GO:0003746">
    <property type="term" value="F:translation elongation factor activity"/>
    <property type="evidence" value="ECO:0007669"/>
    <property type="project" value="UniProtKB-KW"/>
</dbReference>
<feature type="domain" description="Tr-type G" evidence="7">
    <location>
        <begin position="126"/>
        <end position="361"/>
    </location>
</feature>
<dbReference type="InterPro" id="IPR009000">
    <property type="entry name" value="Transl_B-barrel_sf"/>
</dbReference>
<dbReference type="Pfam" id="PF03143">
    <property type="entry name" value="GTP_EFTU_D3"/>
    <property type="match status" value="1"/>
</dbReference>
<dbReference type="GO" id="GO:0003924">
    <property type="term" value="F:GTPase activity"/>
    <property type="evidence" value="ECO:0007669"/>
    <property type="project" value="InterPro"/>
</dbReference>
<name>A0A7S0NKM1_MICPS</name>
<dbReference type="PROSITE" id="PS51722">
    <property type="entry name" value="G_TR_2"/>
    <property type="match status" value="1"/>
</dbReference>
<protein>
    <recommendedName>
        <fullName evidence="7">Tr-type G domain-containing protein</fullName>
    </recommendedName>
</protein>
<sequence>MAPSTSPTDVFAFDALSLGPERAEGNHEFKRQLVGVTPDRFEELVTQLKWRTFAEGDGEALYELGVGDDGEAHGLDDSAFTESIETLRKMASAIDCDCSVAHERRTRDGKRCATCLIRAKTSARQHKEIRITTLGNVDSGKSTMLGVLTRGGLDNGRGLARGGVFRHKHELESGRTSAISQQIIGFAPDGSVVNYHNPEVRETHQLTWTQIVSASSKVIHFSDLAGHERYLRTTMHGIAGVQPDFGMMCVDANRGGIVGMTKEHLSIMLGLKVPFFVVVTKIDMAADENRNATIDALKRLLKKSKTPLLVKDERDVMTSVQNVAGGVITPIFQVSCVTGEGLNLVRTFLNHLPSRRSFAPLAGNEALVHLDDSFAVPGIGTVVAGLVVSGTIETKDELLLGPNGNGEFIPVAIKSSMNKRVPVDRVTCGSSGSWALKARKAGQHVHKDDVRKGMILCAPSLNPRACWQFQAEVVILSHPTTLKLGYAPILHCLTVRQCARIVKMEGKDVLRMGDRALVTFEWNHRPEFVKVGTRVIFREGRTKGVGVVRATLPDVPRTPPTNYKSARHLQQSLV</sequence>
<evidence type="ECO:0000313" key="8">
    <source>
        <dbReference type="EMBL" id="CAD8518591.1"/>
    </source>
</evidence>
<dbReference type="SUPFAM" id="SSF50447">
    <property type="entry name" value="Translation proteins"/>
    <property type="match status" value="1"/>
</dbReference>
<organism evidence="8">
    <name type="scientific">Micromonas pusilla</name>
    <name type="common">Picoplanktonic green alga</name>
    <name type="synonym">Chromulina pusilla</name>
    <dbReference type="NCBI Taxonomy" id="38833"/>
    <lineage>
        <taxon>Eukaryota</taxon>
        <taxon>Viridiplantae</taxon>
        <taxon>Chlorophyta</taxon>
        <taxon>Mamiellophyceae</taxon>
        <taxon>Mamiellales</taxon>
        <taxon>Mamiellaceae</taxon>
        <taxon>Micromonas</taxon>
    </lineage>
</organism>
<dbReference type="SUPFAM" id="SSF50465">
    <property type="entry name" value="EF-Tu/eEF-1alpha/eIF2-gamma C-terminal domain"/>
    <property type="match status" value="1"/>
</dbReference>